<keyword evidence="8 12" id="KW-0175">Coiled coil</keyword>
<dbReference type="InterPro" id="IPR013255">
    <property type="entry name" value="Spc25_C"/>
</dbReference>
<evidence type="ECO:0000256" key="7">
    <source>
        <dbReference type="ARBA" id="ARBA00022838"/>
    </source>
</evidence>
<sequence length="240" mass="28408">MSSFQEQQALEQSLSNLDSIRPLMDELRQSLQEHLKNIEQLVIRKRANYEKALAELESQKNELNIKIKKYDEEKNQISLILRREIEDKEKTSIKVREMKAQQERLTKQSEKFHSDIKRLDGEIEAKVQKLNDEKAMLSDQKSKITDKTFQFEQMLGMRIETGGENNSISFIFKNVDPDNFQREVNFVLDPAKYQIVKTSPELPDTVVSEIMDRFAKHKEIGYLWRDMRIKLREKLLEESD</sequence>
<dbReference type="KEGG" id="bbrx:BRETT_003641"/>
<dbReference type="Proteomes" id="UP000568158">
    <property type="component" value="Unassembled WGS sequence"/>
</dbReference>
<comment type="subcellular location">
    <subcellularLocation>
        <location evidence="11">Nucleus</location>
    </subcellularLocation>
    <subcellularLocation>
        <location evidence="11">Chromosome</location>
        <location evidence="11">Centromere</location>
        <location evidence="11">Kinetochore</location>
    </subcellularLocation>
</comment>
<feature type="domain" description="Chromosome segregation protein Spc25 C-terminal" evidence="13">
    <location>
        <begin position="163"/>
        <end position="231"/>
    </location>
</feature>
<dbReference type="EMBL" id="CABFWN010000003">
    <property type="protein sequence ID" value="VUG18400.1"/>
    <property type="molecule type" value="Genomic_DNA"/>
</dbReference>
<dbReference type="GO" id="GO:0007059">
    <property type="term" value="P:chromosome segregation"/>
    <property type="evidence" value="ECO:0007669"/>
    <property type="project" value="InterPro"/>
</dbReference>
<keyword evidence="9 11" id="KW-0131">Cell cycle</keyword>
<evidence type="ECO:0000256" key="2">
    <source>
        <dbReference type="ARBA" id="ARBA00006379"/>
    </source>
</evidence>
<dbReference type="CDD" id="cd23784">
    <property type="entry name" value="RWD_Spc25"/>
    <property type="match status" value="1"/>
</dbReference>
<dbReference type="Proteomes" id="UP000478008">
    <property type="component" value="Unassembled WGS sequence"/>
</dbReference>
<reference evidence="15" key="3">
    <citation type="submission" date="2020-10" db="EMBL/GenBank/DDBJ databases">
        <authorList>
            <person name="Palmer J.M."/>
        </authorList>
    </citation>
    <scope>NUCLEOTIDE SEQUENCE</scope>
    <source>
        <strain evidence="15">UCD 2041</strain>
    </source>
</reference>
<evidence type="ECO:0000256" key="5">
    <source>
        <dbReference type="ARBA" id="ARBA00022618"/>
    </source>
</evidence>
<dbReference type="GO" id="GO:0051301">
    <property type="term" value="P:cell division"/>
    <property type="evidence" value="ECO:0007669"/>
    <property type="project" value="UniProtKB-UniRule"/>
</dbReference>
<proteinExistence type="inferred from homology"/>
<keyword evidence="6 11" id="KW-0498">Mitosis</keyword>
<dbReference type="EMBL" id="JABCYN010000011">
    <property type="protein sequence ID" value="KAF6014971.1"/>
    <property type="molecule type" value="Genomic_DNA"/>
</dbReference>
<evidence type="ECO:0000256" key="11">
    <source>
        <dbReference type="RuleBase" id="RU367150"/>
    </source>
</evidence>
<protein>
    <recommendedName>
        <fullName evidence="11">Kinetochore protein SPC25</fullName>
    </recommendedName>
</protein>
<dbReference type="Proteomes" id="UP000663131">
    <property type="component" value="Chromosome 6"/>
</dbReference>
<evidence type="ECO:0000259" key="13">
    <source>
        <dbReference type="Pfam" id="PF08234"/>
    </source>
</evidence>
<dbReference type="RefSeq" id="XP_041135985.1">
    <property type="nucleotide sequence ID" value="XM_041282146.1"/>
</dbReference>
<evidence type="ECO:0000256" key="1">
    <source>
        <dbReference type="ARBA" id="ARBA00002772"/>
    </source>
</evidence>
<dbReference type="GO" id="GO:0031262">
    <property type="term" value="C:Ndc80 complex"/>
    <property type="evidence" value="ECO:0007669"/>
    <property type="project" value="InterPro"/>
</dbReference>
<comment type="subunit">
    <text evidence="3">Component of the NDC80 complex, which consists of NDC80, NUF2, SPC24 and SPC25.</text>
</comment>
<evidence type="ECO:0000256" key="8">
    <source>
        <dbReference type="ARBA" id="ARBA00023054"/>
    </source>
</evidence>
<comment type="function">
    <text evidence="1 11">Acts as a component of the essential kinetochore-associated NDC80 complex, which is required for chromosome segregation and spindle checkpoint activity.</text>
</comment>
<name>A0A7D9H0C6_DEKBR</name>
<evidence type="ECO:0000313" key="16">
    <source>
        <dbReference type="EMBL" id="VUG18400.1"/>
    </source>
</evidence>
<evidence type="ECO:0000313" key="18">
    <source>
        <dbReference type="Proteomes" id="UP000568158"/>
    </source>
</evidence>
<keyword evidence="4 11" id="KW-0158">Chromosome</keyword>
<organism evidence="16 17">
    <name type="scientific">Dekkera bruxellensis</name>
    <name type="common">Brettanomyces custersii</name>
    <dbReference type="NCBI Taxonomy" id="5007"/>
    <lineage>
        <taxon>Eukaryota</taxon>
        <taxon>Fungi</taxon>
        <taxon>Dikarya</taxon>
        <taxon>Ascomycota</taxon>
        <taxon>Saccharomycotina</taxon>
        <taxon>Pichiomycetes</taxon>
        <taxon>Pichiales</taxon>
        <taxon>Pichiaceae</taxon>
        <taxon>Brettanomyces</taxon>
    </lineage>
</organism>
<dbReference type="GO" id="GO:0005634">
    <property type="term" value="C:nucleus"/>
    <property type="evidence" value="ECO:0007669"/>
    <property type="project" value="UniProtKB-SubCell"/>
</dbReference>
<keyword evidence="7 11" id="KW-0995">Kinetochore</keyword>
<evidence type="ECO:0000313" key="14">
    <source>
        <dbReference type="EMBL" id="KAF6014971.1"/>
    </source>
</evidence>
<dbReference type="OrthoDB" id="4056921at2759"/>
<keyword evidence="11" id="KW-0539">Nucleus</keyword>
<evidence type="ECO:0000256" key="12">
    <source>
        <dbReference type="SAM" id="Coils"/>
    </source>
</evidence>
<reference evidence="14 18" key="2">
    <citation type="journal article" date="2020" name="Appl. Microbiol. Biotechnol.">
        <title>Targeted gene deletion in Brettanomyces bruxellensis with an expression-free CRISPR-Cas9 system.</title>
        <authorList>
            <person name="Varela C."/>
            <person name="Bartel C."/>
            <person name="Onetto C."/>
            <person name="Borneman A."/>
        </authorList>
    </citation>
    <scope>NUCLEOTIDE SEQUENCE [LARGE SCALE GENOMIC DNA]</scope>
    <source>
        <strain evidence="14 18">AWRI1613</strain>
    </source>
</reference>
<reference evidence="16 17" key="1">
    <citation type="submission" date="2019-07" db="EMBL/GenBank/DDBJ databases">
        <authorList>
            <person name="Friedrich A."/>
            <person name="Schacherer J."/>
        </authorList>
    </citation>
    <scope>NUCLEOTIDE SEQUENCE [LARGE SCALE GENOMIC DNA]</scope>
</reference>
<keyword evidence="17" id="KW-1185">Reference proteome</keyword>
<reference evidence="15" key="4">
    <citation type="journal article" name="BMC Genomics">
        <title>New genome assemblies reveal patterns of domestication and adaptation across Brettanomyces (Dekkera) species.</title>
        <authorList>
            <person name="Roach M.J."/>
            <person name="Borneman A.R."/>
        </authorList>
    </citation>
    <scope>NUCLEOTIDE SEQUENCE</scope>
    <source>
        <strain evidence="15">UCD 2041</strain>
    </source>
</reference>
<evidence type="ECO:0000313" key="15">
    <source>
        <dbReference type="EMBL" id="QOU19492.1"/>
    </source>
</evidence>
<evidence type="ECO:0000256" key="10">
    <source>
        <dbReference type="ARBA" id="ARBA00023328"/>
    </source>
</evidence>
<comment type="similarity">
    <text evidence="2 11">Belongs to the SPC25 family.</text>
</comment>
<evidence type="ECO:0000256" key="4">
    <source>
        <dbReference type="ARBA" id="ARBA00022454"/>
    </source>
</evidence>
<evidence type="ECO:0000256" key="9">
    <source>
        <dbReference type="ARBA" id="ARBA00023306"/>
    </source>
</evidence>
<dbReference type="Gene3D" id="3.30.457.50">
    <property type="entry name" value="Chromosome segregation protein Spc25"/>
    <property type="match status" value="1"/>
</dbReference>
<dbReference type="Pfam" id="PF08234">
    <property type="entry name" value="Spindle_Spc25"/>
    <property type="match status" value="1"/>
</dbReference>
<dbReference type="EMBL" id="CP063134">
    <property type="protein sequence ID" value="QOU19492.1"/>
    <property type="molecule type" value="Genomic_DNA"/>
</dbReference>
<keyword evidence="5 11" id="KW-0132">Cell division</keyword>
<dbReference type="OMA" id="FRMNLAD"/>
<evidence type="ECO:0000256" key="6">
    <source>
        <dbReference type="ARBA" id="ARBA00022776"/>
    </source>
</evidence>
<keyword evidence="10 11" id="KW-0137">Centromere</keyword>
<gene>
    <name evidence="15" type="ORF">BRETT_003641</name>
    <name evidence="16" type="ORF">DEBR0S3_09824G</name>
    <name evidence="14" type="ORF">HII12_001024</name>
</gene>
<evidence type="ECO:0000313" key="17">
    <source>
        <dbReference type="Proteomes" id="UP000478008"/>
    </source>
</evidence>
<accession>A0A7D9H0C6</accession>
<feature type="coiled-coil region" evidence="12">
    <location>
        <begin position="24"/>
        <end position="147"/>
    </location>
</feature>
<evidence type="ECO:0000256" key="3">
    <source>
        <dbReference type="ARBA" id="ARBA00011562"/>
    </source>
</evidence>
<dbReference type="GeneID" id="64575564"/>
<dbReference type="AlphaFoldDB" id="A0A7D9H0C6"/>